<name>A0A0L8VD18_9BACT</name>
<dbReference type="AlphaFoldDB" id="A0A0L8VD18"/>
<keyword evidence="2" id="KW-1185">Reference proteome</keyword>
<dbReference type="Proteomes" id="UP000036958">
    <property type="component" value="Unassembled WGS sequence"/>
</dbReference>
<proteinExistence type="predicted"/>
<evidence type="ECO:0000313" key="2">
    <source>
        <dbReference type="Proteomes" id="UP000036958"/>
    </source>
</evidence>
<comment type="caution">
    <text evidence="1">The sequence shown here is derived from an EMBL/GenBank/DDBJ whole genome shotgun (WGS) entry which is preliminary data.</text>
</comment>
<protein>
    <submittedName>
        <fullName evidence="1">Uncharacterized protein</fullName>
    </submittedName>
</protein>
<gene>
    <name evidence="1" type="ORF">NC99_08010</name>
</gene>
<evidence type="ECO:0000313" key="1">
    <source>
        <dbReference type="EMBL" id="KOH46370.1"/>
    </source>
</evidence>
<reference evidence="2" key="1">
    <citation type="submission" date="2015-07" db="EMBL/GenBank/DDBJ databases">
        <title>Genome sequencing of Sunxiuqinia dokdonensis strain SK.</title>
        <authorList>
            <person name="Ahn S."/>
            <person name="Kim B.-C."/>
        </authorList>
    </citation>
    <scope>NUCLEOTIDE SEQUENCE [LARGE SCALE GENOMIC DNA]</scope>
    <source>
        <strain evidence="2">SK</strain>
    </source>
</reference>
<dbReference type="STRING" id="1409788.NC99_08010"/>
<accession>A0A0L8VD18</accession>
<dbReference type="EMBL" id="LGIA01000030">
    <property type="protein sequence ID" value="KOH46370.1"/>
    <property type="molecule type" value="Genomic_DNA"/>
</dbReference>
<sequence>MKKALGVSLPQNNKSRLGRISRAAFYFFSSRYGYFANNNSRYLGNGQSSLSTVSSSLSIWCRMS</sequence>
<organism evidence="1 2">
    <name type="scientific">Sunxiuqinia dokdonensis</name>
    <dbReference type="NCBI Taxonomy" id="1409788"/>
    <lineage>
        <taxon>Bacteria</taxon>
        <taxon>Pseudomonadati</taxon>
        <taxon>Bacteroidota</taxon>
        <taxon>Bacteroidia</taxon>
        <taxon>Marinilabiliales</taxon>
        <taxon>Prolixibacteraceae</taxon>
        <taxon>Sunxiuqinia</taxon>
    </lineage>
</organism>